<evidence type="ECO:0000313" key="5">
    <source>
        <dbReference type="EMBL" id="MBP2376327.1"/>
    </source>
</evidence>
<reference evidence="5 6" key="1">
    <citation type="submission" date="2021-03" db="EMBL/GenBank/DDBJ databases">
        <title>Sequencing the genomes of 1000 actinobacteria strains.</title>
        <authorList>
            <person name="Klenk H.-P."/>
        </authorList>
    </citation>
    <scope>NUCLEOTIDE SEQUENCE [LARGE SCALE GENOMIC DNA]</scope>
    <source>
        <strain evidence="5 6">DSM 15454</strain>
    </source>
</reference>
<feature type="domain" description="OmpR/PhoB-type" evidence="4">
    <location>
        <begin position="1"/>
        <end position="94"/>
    </location>
</feature>
<dbReference type="InterPro" id="IPR005158">
    <property type="entry name" value="BTAD"/>
</dbReference>
<dbReference type="PANTHER" id="PTHR47691">
    <property type="entry name" value="REGULATOR-RELATED"/>
    <property type="match status" value="1"/>
</dbReference>
<evidence type="ECO:0000259" key="4">
    <source>
        <dbReference type="PROSITE" id="PS51755"/>
    </source>
</evidence>
<evidence type="ECO:0000256" key="2">
    <source>
        <dbReference type="ARBA" id="ARBA00023125"/>
    </source>
</evidence>
<dbReference type="Proteomes" id="UP000766570">
    <property type="component" value="Unassembled WGS sequence"/>
</dbReference>
<gene>
    <name evidence="5" type="ORF">JOF46_004239</name>
</gene>
<evidence type="ECO:0000256" key="1">
    <source>
        <dbReference type="ARBA" id="ARBA00005820"/>
    </source>
</evidence>
<dbReference type="SUPFAM" id="SSF46894">
    <property type="entry name" value="C-terminal effector domain of the bipartite response regulators"/>
    <property type="match status" value="1"/>
</dbReference>
<keyword evidence="2 3" id="KW-0238">DNA-binding</keyword>
<dbReference type="SUPFAM" id="SSF52540">
    <property type="entry name" value="P-loop containing nucleoside triphosphate hydrolases"/>
    <property type="match status" value="1"/>
</dbReference>
<dbReference type="SUPFAM" id="SSF48452">
    <property type="entry name" value="TPR-like"/>
    <property type="match status" value="1"/>
</dbReference>
<dbReference type="Pfam" id="PF13191">
    <property type="entry name" value="AAA_16"/>
    <property type="match status" value="1"/>
</dbReference>
<dbReference type="Gene3D" id="1.10.10.10">
    <property type="entry name" value="Winged helix-like DNA-binding domain superfamily/Winged helix DNA-binding domain"/>
    <property type="match status" value="1"/>
</dbReference>
<dbReference type="InterPro" id="IPR011990">
    <property type="entry name" value="TPR-like_helical_dom_sf"/>
</dbReference>
<dbReference type="Pfam" id="PF03704">
    <property type="entry name" value="BTAD"/>
    <property type="match status" value="1"/>
</dbReference>
<sequence length="977" mass="101550">MDGPVIGFAVLGPLRATVDGVPVVLPAGRRRAVLAVLLLHRGYMVGADALIDAAWGRDLPESPPAALYTVISRLRGILGGQCLDAVPGGYLLDAPPGSTDAERFEELCTRAARSPAEPAARLLDAALGLWRGTAYQEFNDSDFARAEAARLDGLRLDACEERAAIDLELGAADAALARLLPFVKEHPFRERALGLMMSALSRSGRTPEALQAYSGYRKILARELGLDPSPYLEGLQKRILGNTGTTGHWHPGRRNLPVFSGPPVTSFMGREQETARLLDLVATHRLVTVTGPGGVGKTRLVTEALGALGHRTGLAPVPVDLAGVTRPAPGGTAAVGTAVCAALGMEPGTGDDPLEAIAEALRAAPGLLVLDNCEHVRAEVRELAGALARACPDSPLLATSRARLGLAHEEVLVLDPLPVPAPGAQRGEINASAAVQLFVKRSGTDPPRDGAAETVAELVRRLDGLPLAIEQAAGRAAVLGAGPLLERLDRGLDLVAGNGGGRQDSLARVLDYSWELLEPATAQLLESLSVFGGEFDLDAAEAMAPGGGTHADLRLAELVECSMLVLIRDPAGTRYRLLETVRAHAAARLEAAHRTDAARIAHARWAAALAGRFATASVSRGMSGFGRLDRAKADLAAAVRFALDTGRCSLAATITGQLALVPHWMPGPQLWQLSTEVARASGLRGQGAEALGLAAAALAAVQQGAPEQALELAARARGLATTVQSAYLAGLASGIAALYAGRLMEAAAHFAGALQIAGLTEGNRAELHASLALVHCYAGDQAAAGASARAARSVAEGPVHGSIRAFATYASGEVLAVRDPATATAVFREAALRADRIAAQQVGLVARIAWLAALVRIGEHREALDMAGPLLEGLLREGNWPQLWTTVRMLAGSFAATGRDALAEFLLAAADAAPSATTLAGPDAMRQTELRERLRGRLGESRSARIAALAGALPRTDIVHRAWAALPHGAPEPDPGA</sequence>
<dbReference type="SMART" id="SM01043">
    <property type="entry name" value="BTAD"/>
    <property type="match status" value="1"/>
</dbReference>
<organism evidence="5 6">
    <name type="scientific">Paeniglutamicibacter psychrophenolicus</name>
    <dbReference type="NCBI Taxonomy" id="257454"/>
    <lineage>
        <taxon>Bacteria</taxon>
        <taxon>Bacillati</taxon>
        <taxon>Actinomycetota</taxon>
        <taxon>Actinomycetes</taxon>
        <taxon>Micrococcales</taxon>
        <taxon>Micrococcaceae</taxon>
        <taxon>Paeniglutamicibacter</taxon>
    </lineage>
</organism>
<name>A0ABS4WJE9_9MICC</name>
<dbReference type="PANTHER" id="PTHR47691:SF3">
    <property type="entry name" value="HTH-TYPE TRANSCRIPTIONAL REGULATOR RV0890C-RELATED"/>
    <property type="match status" value="1"/>
</dbReference>
<dbReference type="InterPro" id="IPR027417">
    <property type="entry name" value="P-loop_NTPase"/>
</dbReference>
<dbReference type="CDD" id="cd15831">
    <property type="entry name" value="BTAD"/>
    <property type="match status" value="1"/>
</dbReference>
<dbReference type="InterPro" id="IPR058852">
    <property type="entry name" value="HTH_77"/>
</dbReference>
<dbReference type="PROSITE" id="PS51755">
    <property type="entry name" value="OMPR_PHOB"/>
    <property type="match status" value="1"/>
</dbReference>
<dbReference type="InterPro" id="IPR041664">
    <property type="entry name" value="AAA_16"/>
</dbReference>
<dbReference type="InterPro" id="IPR001867">
    <property type="entry name" value="OmpR/PhoB-type_DNA-bd"/>
</dbReference>
<evidence type="ECO:0000313" key="6">
    <source>
        <dbReference type="Proteomes" id="UP000766570"/>
    </source>
</evidence>
<proteinExistence type="inferred from homology"/>
<comment type="similarity">
    <text evidence="1">Belongs to the AfsR/DnrI/RedD regulatory family.</text>
</comment>
<evidence type="ECO:0000256" key="3">
    <source>
        <dbReference type="PROSITE-ProRule" id="PRU01091"/>
    </source>
</evidence>
<dbReference type="RefSeq" id="WP_209911162.1">
    <property type="nucleotide sequence ID" value="NZ_JAGIOE010000001.1"/>
</dbReference>
<dbReference type="SMART" id="SM00862">
    <property type="entry name" value="Trans_reg_C"/>
    <property type="match status" value="1"/>
</dbReference>
<dbReference type="InterPro" id="IPR016032">
    <property type="entry name" value="Sig_transdc_resp-reg_C-effctor"/>
</dbReference>
<feature type="DNA-binding region" description="OmpR/PhoB-type" evidence="3">
    <location>
        <begin position="1"/>
        <end position="94"/>
    </location>
</feature>
<dbReference type="Gene3D" id="3.40.50.300">
    <property type="entry name" value="P-loop containing nucleotide triphosphate hydrolases"/>
    <property type="match status" value="1"/>
</dbReference>
<protein>
    <submittedName>
        <fullName evidence="5">ATPase/DNA-binding SARP family transcriptional activator</fullName>
    </submittedName>
</protein>
<accession>A0ABS4WJE9</accession>
<dbReference type="Gene3D" id="1.25.40.10">
    <property type="entry name" value="Tetratricopeptide repeat domain"/>
    <property type="match status" value="1"/>
</dbReference>
<comment type="caution">
    <text evidence="5">The sequence shown here is derived from an EMBL/GenBank/DDBJ whole genome shotgun (WGS) entry which is preliminary data.</text>
</comment>
<dbReference type="Pfam" id="PF25872">
    <property type="entry name" value="HTH_77"/>
    <property type="match status" value="1"/>
</dbReference>
<dbReference type="EMBL" id="JAGIOE010000001">
    <property type="protein sequence ID" value="MBP2376327.1"/>
    <property type="molecule type" value="Genomic_DNA"/>
</dbReference>
<dbReference type="InterPro" id="IPR036388">
    <property type="entry name" value="WH-like_DNA-bd_sf"/>
</dbReference>
<keyword evidence="6" id="KW-1185">Reference proteome</keyword>